<comment type="caution">
    <text evidence="17">The sequence shown here is derived from an EMBL/GenBank/DDBJ whole genome shotgun (WGS) entry which is preliminary data.</text>
</comment>
<dbReference type="InterPro" id="IPR038518">
    <property type="entry name" value="Glyco_hydro_63N_sf"/>
</dbReference>
<name>A0A3M6V384_POCDA</name>
<dbReference type="FunFam" id="1.50.10.10:FF:000009">
    <property type="entry name" value="mannosyl-oligosaccharide glucosidase"/>
    <property type="match status" value="1"/>
</dbReference>
<dbReference type="PANTHER" id="PTHR10412">
    <property type="entry name" value="MANNOSYL-OLIGOSACCHARIDE GLUCOSIDASE"/>
    <property type="match status" value="1"/>
</dbReference>
<keyword evidence="18" id="KW-1185">Reference proteome</keyword>
<protein>
    <recommendedName>
        <fullName evidence="12 13">Mannosyl-oligosaccharide glucosidase</fullName>
        <ecNumber evidence="12 13">3.2.1.106</ecNumber>
    </recommendedName>
</protein>
<accession>A0A3M6V384</accession>
<dbReference type="EC" id="3.2.1.106" evidence="12 13"/>
<dbReference type="InterPro" id="IPR004888">
    <property type="entry name" value="Glycoside_hydrolase_63"/>
</dbReference>
<evidence type="ECO:0000259" key="16">
    <source>
        <dbReference type="Pfam" id="PF16923"/>
    </source>
</evidence>
<dbReference type="SUPFAM" id="SSF48208">
    <property type="entry name" value="Six-hairpin glycosidases"/>
    <property type="match status" value="1"/>
</dbReference>
<dbReference type="Gene3D" id="2.70.98.110">
    <property type="entry name" value="Glycosyl hydrolase family 63, N-terminal domain"/>
    <property type="match status" value="1"/>
</dbReference>
<dbReference type="GO" id="GO:0006487">
    <property type="term" value="P:protein N-linked glycosylation"/>
    <property type="evidence" value="ECO:0007669"/>
    <property type="project" value="UniProtKB-UniRule"/>
</dbReference>
<proteinExistence type="inferred from homology"/>
<comment type="subcellular location">
    <subcellularLocation>
        <location evidence="1 13">Endoplasmic reticulum membrane</location>
        <topology evidence="1 13">Single-pass type II membrane protein</topology>
    </subcellularLocation>
</comment>
<reference evidence="17 18" key="1">
    <citation type="journal article" date="2018" name="Sci. Rep.">
        <title>Comparative analysis of the Pocillopora damicornis genome highlights role of immune system in coral evolution.</title>
        <authorList>
            <person name="Cunning R."/>
            <person name="Bay R.A."/>
            <person name="Gillette P."/>
            <person name="Baker A.C."/>
            <person name="Traylor-Knowles N."/>
        </authorList>
    </citation>
    <scope>NUCLEOTIDE SEQUENCE [LARGE SCALE GENOMIC DNA]</scope>
    <source>
        <strain evidence="17">RSMAS</strain>
        <tissue evidence="17">Whole animal</tissue>
    </source>
</reference>
<evidence type="ECO:0000256" key="12">
    <source>
        <dbReference type="ARBA" id="ARBA00038888"/>
    </source>
</evidence>
<keyword evidence="10" id="KW-0325">Glycoprotein</keyword>
<dbReference type="InterPro" id="IPR012341">
    <property type="entry name" value="6hp_glycosidase-like_sf"/>
</dbReference>
<keyword evidence="7" id="KW-0735">Signal-anchor</keyword>
<dbReference type="Gene3D" id="1.50.10.10">
    <property type="match status" value="1"/>
</dbReference>
<evidence type="ECO:0000256" key="5">
    <source>
        <dbReference type="ARBA" id="ARBA00022801"/>
    </source>
</evidence>
<evidence type="ECO:0000256" key="10">
    <source>
        <dbReference type="ARBA" id="ARBA00023180"/>
    </source>
</evidence>
<evidence type="ECO:0000259" key="15">
    <source>
        <dbReference type="Pfam" id="PF03200"/>
    </source>
</evidence>
<dbReference type="AlphaFoldDB" id="A0A3M6V384"/>
<evidence type="ECO:0000313" key="17">
    <source>
        <dbReference type="EMBL" id="RMX60274.1"/>
    </source>
</evidence>
<dbReference type="STRING" id="46731.A0A3M6V384"/>
<evidence type="ECO:0000256" key="8">
    <source>
        <dbReference type="ARBA" id="ARBA00022989"/>
    </source>
</evidence>
<keyword evidence="4 13" id="KW-0812">Transmembrane</keyword>
<dbReference type="EMBL" id="RCHS01000204">
    <property type="protein sequence ID" value="RMX60274.1"/>
    <property type="molecule type" value="Genomic_DNA"/>
</dbReference>
<dbReference type="OrthoDB" id="410058at2759"/>
<feature type="domain" description="Glycosyl hydrolase family 63 N-terminal" evidence="16">
    <location>
        <begin position="113"/>
        <end position="260"/>
    </location>
</feature>
<evidence type="ECO:0000256" key="6">
    <source>
        <dbReference type="ARBA" id="ARBA00022824"/>
    </source>
</evidence>
<dbReference type="Pfam" id="PF03200">
    <property type="entry name" value="Glyco_hydro_63"/>
    <property type="match status" value="1"/>
</dbReference>
<keyword evidence="5 13" id="KW-0378">Hydrolase</keyword>
<dbReference type="GO" id="GO:0005789">
    <property type="term" value="C:endoplasmic reticulum membrane"/>
    <property type="evidence" value="ECO:0007669"/>
    <property type="project" value="UniProtKB-SubCell"/>
</dbReference>
<comment type="similarity">
    <text evidence="3 13">Belongs to the glycosyl hydrolase 63 family.</text>
</comment>
<dbReference type="PANTHER" id="PTHR10412:SF11">
    <property type="entry name" value="MANNOSYL-OLIGOSACCHARIDE GLUCOSIDASE"/>
    <property type="match status" value="1"/>
</dbReference>
<comment type="function">
    <text evidence="13">Cleaves the distal alpha 1,2-linked glucose residue from the Glc(3)Man(9)GlcNAc(2) oligosaccharide precursor.</text>
</comment>
<dbReference type="InterPro" id="IPR031335">
    <property type="entry name" value="Glyco_hydro_63_C"/>
</dbReference>
<feature type="transmembrane region" description="Helical" evidence="13">
    <location>
        <begin position="65"/>
        <end position="85"/>
    </location>
</feature>
<comment type="catalytic activity">
    <reaction evidence="13">
        <text>N(4)-(alpha-D-Glc-(1-&gt;2)-alpha-D-Glc-(1-&gt;3)-alpha-D-Glc-(1-&gt;3)-alpha-D-Man-(1-&gt;2)-alpha-D-Man-(1-&gt;2)-alpha-D-Man-(1-&gt;3)-[alpha-D-Man-(1-&gt;2)-alpha-D-Man-(1-&gt;3)-[alpha-D-Man-(1-&gt;2)-alpha-D-Man-(1-&gt;6)]-alpha-D-Man-(1-&gt;6)]-beta-D-Man-(1-&gt;4)-beta-D-GlcNAc-(1-&gt;4)-beta-D-GlcNAc)-L-asparaginyl-[protein] + H2O = N(4)-(alpha-D-Glc-(1-&gt;3)-alpha-D-Glc-(1-&gt;3)-alpha-D-Man-(1-&gt;2)-alpha-D-Man-(1-&gt;2)-alpha-D-Man-(1-&gt;3)-[alpha-D-Man-(1-&gt;2)-alpha-D-Man-(1-&gt;3)-[alpha-D-Man-(1-&gt;2)-alpha-D-Man-(1-&gt;6)]-alpha-D-Man-(1-&gt;6)]-beta-D-Man-(1-&gt;4)-beta-D-GlcNAc-(1-&gt;4)-beta-D-GlcNAc)-L-asparaginyl-[protein] + beta-D-glucose</text>
        <dbReference type="Rhea" id="RHEA:55988"/>
        <dbReference type="Rhea" id="RHEA-COMP:12806"/>
        <dbReference type="Rhea" id="RHEA-COMP:14355"/>
        <dbReference type="ChEBI" id="CHEBI:15377"/>
        <dbReference type="ChEBI" id="CHEBI:15903"/>
        <dbReference type="ChEBI" id="CHEBI:59082"/>
        <dbReference type="ChEBI" id="CHEBI:132537"/>
        <dbReference type="EC" id="3.2.1.106"/>
    </reaction>
</comment>
<keyword evidence="6 13" id="KW-0256">Endoplasmic reticulum</keyword>
<evidence type="ECO:0000256" key="13">
    <source>
        <dbReference type="RuleBase" id="RU368089"/>
    </source>
</evidence>
<evidence type="ECO:0000256" key="2">
    <source>
        <dbReference type="ARBA" id="ARBA00004740"/>
    </source>
</evidence>
<gene>
    <name evidence="17" type="ORF">pdam_00009092</name>
</gene>
<evidence type="ECO:0000256" key="7">
    <source>
        <dbReference type="ARBA" id="ARBA00022968"/>
    </source>
</evidence>
<evidence type="ECO:0000313" key="18">
    <source>
        <dbReference type="Proteomes" id="UP000275408"/>
    </source>
</evidence>
<sequence>MVTRWLTLCKVVRRVLQVFFSFNLALFSKMARQRKGKHSFDSSRDHVDRTKFPRRRVKESSFKPILVLAAVFGLPLFLFGAYKLWNYKLSTRLFMPLDAPLVINKSEMEMSRFWGTYRSNLYFGLRTRSPKSLMTGLMWFPQLSPDGQVTIRHTCEQSDGLPKYGWLKHDGTNFASQQIVDKDFELNTDFVKRLGGDHGGDWTARISGKRTGNPRQMVSLLFYVTYEGEAQLQPVVHKNTLTALRGYTPELGSFKLYFPRPSKVLLSSFLITHTPHVHSVKEIVMQNMRGEKMKDGKNMQLLALAGHVAKRDQNGRELPVNLFVQQWILELPFDVEFVFESESSSTREKSLIGAAFTNLRDKYSAEFDKKFEEKFSLKAKGFNDDEVKFAQAGLSNMIGGIGYFYGSSKVISRFFKEPKDYWESALYTAVPSRPFFPRGFLWDEGFHQLLISQWDSDISKDIIGHWLDLINIEGWIPREQILGDEARTKVPSDFVVQHNENANPPTLILPIKSMVDKGVLDEEYLRKIFPRLKAWFNWFNTTQLGNQPSTYRWHGRDAKTDRELNPKTLTSGLDDYPRASHPSDDERHVDLRCWMAFAAGLMADIAEAVGEKSDAGLYKSTSQYLSDNRLLDEYHWSSKAETYSDFGNHTKFVKLVQRVMYPNQPGSPKKTVRVVTSKQGPSLRYVNAVGYVSLFPFLLQILDPTSPKLEKVLTQLRDPEKLWGKYGIRSLSKSDPVYKKHNTEHDAPYWRGAIWININFLAVRALNHYASIPGPYQGTAKAIYTDLRQNLIKNMFREYERSGFIWEQYDDGTGHGKGSHPFTGWSSLVVLMMSEHF</sequence>
<dbReference type="GO" id="GO:0004573">
    <property type="term" value="F:Glc3Man9GlcNAc2 oligosaccharide glucosidase activity"/>
    <property type="evidence" value="ECO:0007669"/>
    <property type="project" value="UniProtKB-UniRule"/>
</dbReference>
<dbReference type="Pfam" id="PF16923">
    <property type="entry name" value="Glyco_hydro_63N"/>
    <property type="match status" value="1"/>
</dbReference>
<comment type="pathway">
    <text evidence="2">Glycan metabolism; N-glycan degradation.</text>
</comment>
<dbReference type="Proteomes" id="UP000275408">
    <property type="component" value="Unassembled WGS sequence"/>
</dbReference>
<feature type="region of interest" description="Disordered" evidence="14">
    <location>
        <begin position="563"/>
        <end position="582"/>
    </location>
</feature>
<organism evidence="17 18">
    <name type="scientific">Pocillopora damicornis</name>
    <name type="common">Cauliflower coral</name>
    <name type="synonym">Millepora damicornis</name>
    <dbReference type="NCBI Taxonomy" id="46731"/>
    <lineage>
        <taxon>Eukaryota</taxon>
        <taxon>Metazoa</taxon>
        <taxon>Cnidaria</taxon>
        <taxon>Anthozoa</taxon>
        <taxon>Hexacorallia</taxon>
        <taxon>Scleractinia</taxon>
        <taxon>Astrocoeniina</taxon>
        <taxon>Pocilloporidae</taxon>
        <taxon>Pocillopora</taxon>
    </lineage>
</organism>
<keyword evidence="8 13" id="KW-1133">Transmembrane helix</keyword>
<evidence type="ECO:0000256" key="3">
    <source>
        <dbReference type="ARBA" id="ARBA00010833"/>
    </source>
</evidence>
<evidence type="ECO:0000256" key="1">
    <source>
        <dbReference type="ARBA" id="ARBA00004648"/>
    </source>
</evidence>
<keyword evidence="9 13" id="KW-0472">Membrane</keyword>
<dbReference type="InterPro" id="IPR031631">
    <property type="entry name" value="Glyco_hydro_63N"/>
</dbReference>
<keyword evidence="11 13" id="KW-0326">Glycosidase</keyword>
<evidence type="ECO:0000256" key="9">
    <source>
        <dbReference type="ARBA" id="ARBA00023136"/>
    </source>
</evidence>
<evidence type="ECO:0000256" key="4">
    <source>
        <dbReference type="ARBA" id="ARBA00022692"/>
    </source>
</evidence>
<feature type="domain" description="Glycosyl hydrolase family 63 C-terminal" evidence="15">
    <location>
        <begin position="354"/>
        <end position="835"/>
    </location>
</feature>
<dbReference type="InterPro" id="IPR008928">
    <property type="entry name" value="6-hairpin_glycosidase_sf"/>
</dbReference>
<evidence type="ECO:0000256" key="11">
    <source>
        <dbReference type="ARBA" id="ARBA00023295"/>
    </source>
</evidence>
<evidence type="ECO:0000256" key="14">
    <source>
        <dbReference type="SAM" id="MobiDB-lite"/>
    </source>
</evidence>
<dbReference type="GO" id="GO:0009311">
    <property type="term" value="P:oligosaccharide metabolic process"/>
    <property type="evidence" value="ECO:0007669"/>
    <property type="project" value="UniProtKB-UniRule"/>
</dbReference>